<reference evidence="2" key="1">
    <citation type="journal article" date="2015" name="Nature">
        <title>Complex archaea that bridge the gap between prokaryotes and eukaryotes.</title>
        <authorList>
            <person name="Spang A."/>
            <person name="Saw J.H."/>
            <person name="Jorgensen S.L."/>
            <person name="Zaremba-Niedzwiedzka K."/>
            <person name="Martijn J."/>
            <person name="Lind A.E."/>
            <person name="van Eijk R."/>
            <person name="Schleper C."/>
            <person name="Guy L."/>
            <person name="Ettema T.J."/>
        </authorList>
    </citation>
    <scope>NUCLEOTIDE SEQUENCE</scope>
</reference>
<dbReference type="GO" id="GO:0016758">
    <property type="term" value="F:hexosyltransferase activity"/>
    <property type="evidence" value="ECO:0007669"/>
    <property type="project" value="UniProtKB-ARBA"/>
</dbReference>
<dbReference type="AlphaFoldDB" id="A0A0F9TFM6"/>
<dbReference type="CDD" id="cd00761">
    <property type="entry name" value="Glyco_tranf_GTA_type"/>
    <property type="match status" value="1"/>
</dbReference>
<dbReference type="PANTHER" id="PTHR22916:SF3">
    <property type="entry name" value="UDP-GLCNAC:BETAGAL BETA-1,3-N-ACETYLGLUCOSAMINYLTRANSFERASE-LIKE PROTEIN 1"/>
    <property type="match status" value="1"/>
</dbReference>
<organism evidence="2">
    <name type="scientific">marine sediment metagenome</name>
    <dbReference type="NCBI Taxonomy" id="412755"/>
    <lineage>
        <taxon>unclassified sequences</taxon>
        <taxon>metagenomes</taxon>
        <taxon>ecological metagenomes</taxon>
    </lineage>
</organism>
<comment type="caution">
    <text evidence="2">The sequence shown here is derived from an EMBL/GenBank/DDBJ whole genome shotgun (WGS) entry which is preliminary data.</text>
</comment>
<dbReference type="InterPro" id="IPR001173">
    <property type="entry name" value="Glyco_trans_2-like"/>
</dbReference>
<accession>A0A0F9TFM6</accession>
<dbReference type="EMBL" id="LAZR01000268">
    <property type="protein sequence ID" value="KKN78089.1"/>
    <property type="molecule type" value="Genomic_DNA"/>
</dbReference>
<evidence type="ECO:0000259" key="1">
    <source>
        <dbReference type="Pfam" id="PF00535"/>
    </source>
</evidence>
<dbReference type="InterPro" id="IPR029044">
    <property type="entry name" value="Nucleotide-diphossugar_trans"/>
</dbReference>
<feature type="domain" description="Glycosyltransferase 2-like" evidence="1">
    <location>
        <begin position="11"/>
        <end position="115"/>
    </location>
</feature>
<evidence type="ECO:0000313" key="2">
    <source>
        <dbReference type="EMBL" id="KKN78089.1"/>
    </source>
</evidence>
<protein>
    <recommendedName>
        <fullName evidence="1">Glycosyltransferase 2-like domain-containing protein</fullName>
    </recommendedName>
</protein>
<name>A0A0F9TFM6_9ZZZZ</name>
<dbReference type="SUPFAM" id="SSF53448">
    <property type="entry name" value="Nucleotide-diphospho-sugar transferases"/>
    <property type="match status" value="1"/>
</dbReference>
<dbReference type="Gene3D" id="3.90.550.10">
    <property type="entry name" value="Spore Coat Polysaccharide Biosynthesis Protein SpsA, Chain A"/>
    <property type="match status" value="1"/>
</dbReference>
<dbReference type="Pfam" id="PF00535">
    <property type="entry name" value="Glycos_transf_2"/>
    <property type="match status" value="1"/>
</dbReference>
<sequence length="235" mass="26466">MISVVVPIGPNPVYRDYLFDCLDSIAAQTFKPSEVMIVDDQAHLTPEERTAIEWTLTPKGISVNYYETPWLSGVAHAFNFGVALAQNELVFMLGSDDILRPWCLQDCSDAFNRFNDPVGYYYVDIQYSDTGETQSLACHAAMVTKKLWCLNGGFPVESALGAPDTMLVSIMLGAKGKAGNLRRVESKEPPYLYRRHDQSDTLSRGNQYHSEMMTLRNKLTANWKQPTWPKLKETA</sequence>
<dbReference type="PANTHER" id="PTHR22916">
    <property type="entry name" value="GLYCOSYLTRANSFERASE"/>
    <property type="match status" value="1"/>
</dbReference>
<proteinExistence type="predicted"/>
<gene>
    <name evidence="2" type="ORF">LCGC14_0353160</name>
</gene>